<feature type="compositionally biased region" description="Polar residues" evidence="1">
    <location>
        <begin position="249"/>
        <end position="259"/>
    </location>
</feature>
<dbReference type="InterPro" id="IPR050433">
    <property type="entry name" value="Myc_transcription_factors"/>
</dbReference>
<reference evidence="3 4" key="1">
    <citation type="journal article" date="2020" name="Nature">
        <title>Six reference-quality genomes reveal evolution of bat adaptations.</title>
        <authorList>
            <person name="Jebb D."/>
            <person name="Huang Z."/>
            <person name="Pippel M."/>
            <person name="Hughes G.M."/>
            <person name="Lavrichenko K."/>
            <person name="Devanna P."/>
            <person name="Winkler S."/>
            <person name="Jermiin L.S."/>
            <person name="Skirmuntt E.C."/>
            <person name="Katzourakis A."/>
            <person name="Burkitt-Gray L."/>
            <person name="Ray D.A."/>
            <person name="Sullivan K.A.M."/>
            <person name="Roscito J.G."/>
            <person name="Kirilenko B.M."/>
            <person name="Davalos L.M."/>
            <person name="Corthals A.P."/>
            <person name="Power M.L."/>
            <person name="Jones G."/>
            <person name="Ransome R.D."/>
            <person name="Dechmann D.K.N."/>
            <person name="Locatelli A.G."/>
            <person name="Puechmaille S.J."/>
            <person name="Fedrigo O."/>
            <person name="Jarvis E.D."/>
            <person name="Hiller M."/>
            <person name="Vernes S.C."/>
            <person name="Myers E.W."/>
            <person name="Teeling E.C."/>
        </authorList>
    </citation>
    <scope>NUCLEOTIDE SEQUENCE [LARGE SCALE GENOMIC DNA]</scope>
    <source>
        <strain evidence="3">MMyoMyo1</strain>
        <tissue evidence="3">Flight muscle</tissue>
    </source>
</reference>
<gene>
    <name evidence="3" type="ORF">mMyoMyo1_013525</name>
</gene>
<dbReference type="Pfam" id="PF01056">
    <property type="entry name" value="Myc_N"/>
    <property type="match status" value="1"/>
</dbReference>
<dbReference type="AlphaFoldDB" id="A0A7J7U602"/>
<evidence type="ECO:0000313" key="3">
    <source>
        <dbReference type="EMBL" id="KAF6308216.1"/>
    </source>
</evidence>
<proteinExistence type="predicted"/>
<feature type="compositionally biased region" description="Low complexity" evidence="1">
    <location>
        <begin position="203"/>
        <end position="219"/>
    </location>
</feature>
<evidence type="ECO:0000256" key="1">
    <source>
        <dbReference type="SAM" id="MobiDB-lite"/>
    </source>
</evidence>
<feature type="region of interest" description="Disordered" evidence="1">
    <location>
        <begin position="237"/>
        <end position="261"/>
    </location>
</feature>
<dbReference type="InterPro" id="IPR012682">
    <property type="entry name" value="Tscrpt_reg_Myc_N"/>
</dbReference>
<organism evidence="3 4">
    <name type="scientific">Myotis myotis</name>
    <name type="common">Greater mouse-eared bat</name>
    <name type="synonym">Vespertilio myotis</name>
    <dbReference type="NCBI Taxonomy" id="51298"/>
    <lineage>
        <taxon>Eukaryota</taxon>
        <taxon>Metazoa</taxon>
        <taxon>Chordata</taxon>
        <taxon>Craniata</taxon>
        <taxon>Vertebrata</taxon>
        <taxon>Euteleostomi</taxon>
        <taxon>Mammalia</taxon>
        <taxon>Eutheria</taxon>
        <taxon>Laurasiatheria</taxon>
        <taxon>Chiroptera</taxon>
        <taxon>Yangochiroptera</taxon>
        <taxon>Vespertilionidae</taxon>
        <taxon>Myotis</taxon>
    </lineage>
</organism>
<feature type="region of interest" description="Disordered" evidence="1">
    <location>
        <begin position="199"/>
        <end position="219"/>
    </location>
</feature>
<dbReference type="GO" id="GO:0003700">
    <property type="term" value="F:DNA-binding transcription factor activity"/>
    <property type="evidence" value="ECO:0007669"/>
    <property type="project" value="InterPro"/>
</dbReference>
<feature type="region of interest" description="Disordered" evidence="1">
    <location>
        <begin position="129"/>
        <end position="161"/>
    </location>
</feature>
<dbReference type="PANTHER" id="PTHR45851">
    <property type="entry name" value="MYC PROTO-ONCOGENE"/>
    <property type="match status" value="1"/>
</dbReference>
<sequence length="288" mass="29242">MPSCSASTMPGMICKNPDLEFDSLQPCFYPDEDDFYFGGPDSTPPGEDIWKKFELLPTPPLSPSRAFPEHSPEPPNWATEMLLPEADLWGNPAEEDAFGLGGLGGLTPNPVILQDCMWSGFSAREKLERAVSEKLQHGRPAAGPAAPGPGTGAASPAGRGHAVGTGRVGAVLPSELAHPAAECVDPAVVFPFPVNKREPAPAPATQAGAPAAGPAVASGAGAAAPAGAAMASLARPGVRPAGGGDHKALSTSGEDTLSDSGKDHARVGCLPGVLAWGCAPFVTAGFRL</sequence>
<dbReference type="EMBL" id="JABWUV010000014">
    <property type="protein sequence ID" value="KAF6308216.1"/>
    <property type="molecule type" value="Genomic_DNA"/>
</dbReference>
<evidence type="ECO:0000259" key="2">
    <source>
        <dbReference type="Pfam" id="PF01056"/>
    </source>
</evidence>
<dbReference type="VEuPathDB" id="HostDB:GeneID_118669262"/>
<dbReference type="PRINTS" id="PR00044">
    <property type="entry name" value="LEUZIPPRMYC"/>
</dbReference>
<protein>
    <submittedName>
        <fullName evidence="3">MYCN proto-oncogene, bHLH transcription factor</fullName>
    </submittedName>
</protein>
<feature type="domain" description="Transcription regulator Myc N-terminal" evidence="2">
    <location>
        <begin position="9"/>
        <end position="263"/>
    </location>
</feature>
<dbReference type="Proteomes" id="UP000527355">
    <property type="component" value="Unassembled WGS sequence"/>
</dbReference>
<comment type="caution">
    <text evidence="3">The sequence shown here is derived from an EMBL/GenBank/DDBJ whole genome shotgun (WGS) entry which is preliminary data.</text>
</comment>
<dbReference type="InterPro" id="IPR002418">
    <property type="entry name" value="Tscrpt_reg_Myc"/>
</dbReference>
<accession>A0A7J7U602</accession>
<name>A0A7J7U602_MYOMY</name>
<keyword evidence="4" id="KW-1185">Reference proteome</keyword>
<evidence type="ECO:0000313" key="4">
    <source>
        <dbReference type="Proteomes" id="UP000527355"/>
    </source>
</evidence>